<gene>
    <name evidence="3" type="ORF">CK203_068980</name>
</gene>
<accession>A0A438F0T3</accession>
<name>A0A438F0T3_VITVI</name>
<feature type="domain" description="Carbohydrate kinase PfkB" evidence="2">
    <location>
        <begin position="8"/>
        <end position="86"/>
    </location>
</feature>
<dbReference type="PANTHER" id="PTHR42774">
    <property type="entry name" value="PHOSPHOTRANSFERASE SYSTEM TRANSPORT PROTEIN"/>
    <property type="match status" value="1"/>
</dbReference>
<dbReference type="EMBL" id="QGNW01001142">
    <property type="protein sequence ID" value="RVW53575.1"/>
    <property type="molecule type" value="Genomic_DNA"/>
</dbReference>
<evidence type="ECO:0000313" key="3">
    <source>
        <dbReference type="EMBL" id="RVW53575.1"/>
    </source>
</evidence>
<dbReference type="Pfam" id="PF00294">
    <property type="entry name" value="PfkB"/>
    <property type="match status" value="1"/>
</dbReference>
<feature type="chain" id="PRO_5019007625" description="Carbohydrate kinase PfkB domain-containing protein" evidence="1">
    <location>
        <begin position="21"/>
        <end position="92"/>
    </location>
</feature>
<reference evidence="3 4" key="1">
    <citation type="journal article" date="2018" name="PLoS Genet.">
        <title>Population sequencing reveals clonal diversity and ancestral inbreeding in the grapevine cultivar Chardonnay.</title>
        <authorList>
            <person name="Roach M.J."/>
            <person name="Johnson D.L."/>
            <person name="Bohlmann J."/>
            <person name="van Vuuren H.J."/>
            <person name="Jones S.J."/>
            <person name="Pretorius I.S."/>
            <person name="Schmidt S.A."/>
            <person name="Borneman A.R."/>
        </authorList>
    </citation>
    <scope>NUCLEOTIDE SEQUENCE [LARGE SCALE GENOMIC DNA]</scope>
    <source>
        <strain evidence="4">cv. Chardonnay</strain>
        <tissue evidence="3">Leaf</tissue>
    </source>
</reference>
<dbReference type="InterPro" id="IPR052562">
    <property type="entry name" value="Ketohexokinase-related"/>
</dbReference>
<dbReference type="InterPro" id="IPR029056">
    <property type="entry name" value="Ribokinase-like"/>
</dbReference>
<dbReference type="Proteomes" id="UP000288805">
    <property type="component" value="Unassembled WGS sequence"/>
</dbReference>
<feature type="signal peptide" evidence="1">
    <location>
        <begin position="1"/>
        <end position="20"/>
    </location>
</feature>
<comment type="caution">
    <text evidence="3">The sequence shown here is derived from an EMBL/GenBank/DDBJ whole genome shotgun (WGS) entry which is preliminary data.</text>
</comment>
<dbReference type="PANTHER" id="PTHR42774:SF3">
    <property type="entry name" value="KETOHEXOKINASE"/>
    <property type="match status" value="1"/>
</dbReference>
<sequence>MLAQLGCGAAVVDLLAAVAAYPKPDDKIRTTSLKVQGGGNAANALTCAARLGLKPRLISKVADDAQGRSILEELQADGVDTSFFVVSFTYLC</sequence>
<evidence type="ECO:0000313" key="4">
    <source>
        <dbReference type="Proteomes" id="UP000288805"/>
    </source>
</evidence>
<dbReference type="InterPro" id="IPR011611">
    <property type="entry name" value="PfkB_dom"/>
</dbReference>
<dbReference type="Gene3D" id="3.40.1190.20">
    <property type="match status" value="1"/>
</dbReference>
<keyword evidence="1" id="KW-0732">Signal</keyword>
<proteinExistence type="predicted"/>
<evidence type="ECO:0000256" key="1">
    <source>
        <dbReference type="SAM" id="SignalP"/>
    </source>
</evidence>
<dbReference type="AlphaFoldDB" id="A0A438F0T3"/>
<protein>
    <recommendedName>
        <fullName evidence="2">Carbohydrate kinase PfkB domain-containing protein</fullName>
    </recommendedName>
</protein>
<evidence type="ECO:0000259" key="2">
    <source>
        <dbReference type="Pfam" id="PF00294"/>
    </source>
</evidence>
<dbReference type="SUPFAM" id="SSF53613">
    <property type="entry name" value="Ribokinase-like"/>
    <property type="match status" value="1"/>
</dbReference>
<organism evidence="3 4">
    <name type="scientific">Vitis vinifera</name>
    <name type="common">Grape</name>
    <dbReference type="NCBI Taxonomy" id="29760"/>
    <lineage>
        <taxon>Eukaryota</taxon>
        <taxon>Viridiplantae</taxon>
        <taxon>Streptophyta</taxon>
        <taxon>Embryophyta</taxon>
        <taxon>Tracheophyta</taxon>
        <taxon>Spermatophyta</taxon>
        <taxon>Magnoliopsida</taxon>
        <taxon>eudicotyledons</taxon>
        <taxon>Gunneridae</taxon>
        <taxon>Pentapetalae</taxon>
        <taxon>rosids</taxon>
        <taxon>Vitales</taxon>
        <taxon>Vitaceae</taxon>
        <taxon>Viteae</taxon>
        <taxon>Vitis</taxon>
    </lineage>
</organism>